<feature type="compositionally biased region" description="Polar residues" evidence="1">
    <location>
        <begin position="161"/>
        <end position="187"/>
    </location>
</feature>
<keyword evidence="2" id="KW-0472">Membrane</keyword>
<evidence type="ECO:0000313" key="4">
    <source>
        <dbReference type="EMBL" id="ROR39396.1"/>
    </source>
</evidence>
<keyword evidence="2" id="KW-0812">Transmembrane</keyword>
<evidence type="ECO:0000313" key="3">
    <source>
        <dbReference type="EMBL" id="QCI28808.1"/>
    </source>
</evidence>
<feature type="compositionally biased region" description="Basic and acidic residues" evidence="1">
    <location>
        <begin position="71"/>
        <end position="84"/>
    </location>
</feature>
<evidence type="ECO:0000256" key="1">
    <source>
        <dbReference type="SAM" id="MobiDB-lite"/>
    </source>
</evidence>
<name>A0AAJ4UXK9_9BACT</name>
<feature type="transmembrane region" description="Helical" evidence="2">
    <location>
        <begin position="100"/>
        <end position="120"/>
    </location>
</feature>
<dbReference type="EMBL" id="CP027432">
    <property type="protein sequence ID" value="QCI28808.1"/>
    <property type="molecule type" value="Genomic_DNA"/>
</dbReference>
<gene>
    <name evidence="3" type="ORF">C6V80_07455</name>
    <name evidence="4" type="ORF">EDC58_1336</name>
</gene>
<feature type="region of interest" description="Disordered" evidence="1">
    <location>
        <begin position="67"/>
        <end position="92"/>
    </location>
</feature>
<dbReference type="Gene3D" id="1.10.260.40">
    <property type="entry name" value="lambda repressor-like DNA-binding domains"/>
    <property type="match status" value="1"/>
</dbReference>
<feature type="compositionally biased region" description="Low complexity" evidence="1">
    <location>
        <begin position="188"/>
        <end position="204"/>
    </location>
</feature>
<proteinExistence type="predicted"/>
<reference evidence="3" key="3">
    <citation type="submission" date="2019-06" db="EMBL/GenBank/DDBJ databases">
        <title>A comparative analysis of the Nautiliaceae.</title>
        <authorList>
            <person name="Grosche A."/>
            <person name="Smedile F."/>
            <person name="Vetriani C."/>
        </authorList>
    </citation>
    <scope>NUCLEOTIDE SEQUENCE</scope>
    <source>
        <strain evidence="3">TB6</strain>
    </source>
</reference>
<protein>
    <submittedName>
        <fullName evidence="4">Uncharacterized protein</fullName>
    </submittedName>
</protein>
<reference evidence="4 5" key="2">
    <citation type="submission" date="2018-11" db="EMBL/GenBank/DDBJ databases">
        <title>Genomic Encyclopedia of Type Strains, Phase IV (KMG-IV): sequencing the most valuable type-strain genomes for metagenomic binning, comparative biology and taxonomic classification.</title>
        <authorList>
            <person name="Goeker M."/>
        </authorList>
    </citation>
    <scope>NUCLEOTIDE SEQUENCE [LARGE SCALE GENOMIC DNA]</scope>
    <source>
        <strain evidence="4 5">DSM 27783</strain>
    </source>
</reference>
<dbReference type="PANTHER" id="PTHR34475">
    <property type="match status" value="1"/>
</dbReference>
<evidence type="ECO:0000256" key="2">
    <source>
        <dbReference type="SAM" id="Phobius"/>
    </source>
</evidence>
<dbReference type="Proteomes" id="UP000272781">
    <property type="component" value="Unassembled WGS sequence"/>
</dbReference>
<evidence type="ECO:0000313" key="5">
    <source>
        <dbReference type="Proteomes" id="UP000272781"/>
    </source>
</evidence>
<organism evidence="4 5">
    <name type="scientific">Caminibacter pacificus</name>
    <dbReference type="NCBI Taxonomy" id="1424653"/>
    <lineage>
        <taxon>Bacteria</taxon>
        <taxon>Pseudomonadati</taxon>
        <taxon>Campylobacterota</taxon>
        <taxon>Epsilonproteobacteria</taxon>
        <taxon>Nautiliales</taxon>
        <taxon>Nautiliaceae</taxon>
        <taxon>Caminibacter</taxon>
    </lineage>
</organism>
<dbReference type="AlphaFoldDB" id="A0AAJ4UXK9"/>
<dbReference type="PANTHER" id="PTHR34475:SF1">
    <property type="entry name" value="CYTOSKELETON PROTEIN RODZ"/>
    <property type="match status" value="1"/>
</dbReference>
<dbReference type="Proteomes" id="UP000298805">
    <property type="component" value="Chromosome"/>
</dbReference>
<keyword evidence="6" id="KW-1185">Reference proteome</keyword>
<evidence type="ECO:0000313" key="6">
    <source>
        <dbReference type="Proteomes" id="UP000298805"/>
    </source>
</evidence>
<dbReference type="InterPro" id="IPR050400">
    <property type="entry name" value="Bact_Cytoskel_RodZ"/>
</dbReference>
<keyword evidence="2" id="KW-1133">Transmembrane helix</keyword>
<accession>A0AAJ4UXK9</accession>
<dbReference type="RefSeq" id="WP_123352731.1">
    <property type="nucleotide sequence ID" value="NZ_CP027432.2"/>
</dbReference>
<dbReference type="GO" id="GO:0003677">
    <property type="term" value="F:DNA binding"/>
    <property type="evidence" value="ECO:0007669"/>
    <property type="project" value="InterPro"/>
</dbReference>
<dbReference type="EMBL" id="RJVK01000003">
    <property type="protein sequence ID" value="ROR39396.1"/>
    <property type="molecule type" value="Genomic_DNA"/>
</dbReference>
<sequence length="306" mass="35166">MSANIFEQYSIEEISKRTKISPISLRFIKNKEYEKIPRVKFIGFIKIIEREFKVDLSDLIEEFDQANNTPTKKEKNQKTIEETPKTTQHQTSEIKEKKSYLVIILAVIILIIAGAILYNFSKTKQPPVENNITQNEIQQPKPQNDNKTNIIQEQPQKETANEIQKPVSTNTQNIVQPTPQNNEQNIGTTNNKNTTPSTNNVSTTQKITTPKTAPQKVQTTYSVTIIPQKRVWYRAINLDTNKTIEYLTSNLKTLPKGNYYIKFGHGLVTIEYANQQINPDTKKIVRIILKNGKYEYIKNPPAGYPK</sequence>
<feature type="region of interest" description="Disordered" evidence="1">
    <location>
        <begin position="154"/>
        <end position="213"/>
    </location>
</feature>
<reference evidence="6" key="1">
    <citation type="submission" date="2018-03" db="EMBL/GenBank/DDBJ databases">
        <title>A comparative analysis of the Nautiliaceae.</title>
        <authorList>
            <person name="Grosche A."/>
            <person name="Smedile F."/>
            <person name="Vetriani C."/>
        </authorList>
    </citation>
    <scope>NUCLEOTIDE SEQUENCE [LARGE SCALE GENOMIC DNA]</scope>
    <source>
        <strain evidence="6">TB6</strain>
    </source>
</reference>
<dbReference type="InterPro" id="IPR010982">
    <property type="entry name" value="Lambda_DNA-bd_dom_sf"/>
</dbReference>